<name>A0A1I5SSN1_9FIRM</name>
<dbReference type="PANTHER" id="PTHR37945:SF1">
    <property type="entry name" value="EXTRACELLULAR TUNGSTATE BINDING PROTEIN"/>
    <property type="match status" value="1"/>
</dbReference>
<protein>
    <submittedName>
        <fullName evidence="3">Tungstate transport system substrate-binding protein</fullName>
    </submittedName>
</protein>
<proteinExistence type="predicted"/>
<dbReference type="RefSeq" id="WP_092281902.1">
    <property type="nucleotide sequence ID" value="NZ_FOXR01000003.1"/>
</dbReference>
<evidence type="ECO:0000259" key="2">
    <source>
        <dbReference type="Pfam" id="PF12849"/>
    </source>
</evidence>
<dbReference type="EMBL" id="FOXR01000003">
    <property type="protein sequence ID" value="SFP73745.1"/>
    <property type="molecule type" value="Genomic_DNA"/>
</dbReference>
<dbReference type="SUPFAM" id="SSF53850">
    <property type="entry name" value="Periplasmic binding protein-like II"/>
    <property type="match status" value="1"/>
</dbReference>
<dbReference type="PANTHER" id="PTHR37945">
    <property type="entry name" value="EXTRACELLULAR TUNGSTATE BINDING PROTEIN"/>
    <property type="match status" value="1"/>
</dbReference>
<evidence type="ECO:0000313" key="3">
    <source>
        <dbReference type="EMBL" id="SFP73745.1"/>
    </source>
</evidence>
<dbReference type="InterPro" id="IPR024370">
    <property type="entry name" value="PBP_domain"/>
</dbReference>
<dbReference type="STRING" id="937334.SAMN05444406_10338"/>
<gene>
    <name evidence="3" type="ORF">SAMN05444406_10338</name>
</gene>
<organism evidence="3 4">
    <name type="scientific">Caldicoprobacter faecalis</name>
    <dbReference type="NCBI Taxonomy" id="937334"/>
    <lineage>
        <taxon>Bacteria</taxon>
        <taxon>Bacillati</taxon>
        <taxon>Bacillota</taxon>
        <taxon>Clostridia</taxon>
        <taxon>Caldicoprobacterales</taxon>
        <taxon>Caldicoprobacteraceae</taxon>
        <taxon>Caldicoprobacter</taxon>
    </lineage>
</organism>
<evidence type="ECO:0000256" key="1">
    <source>
        <dbReference type="SAM" id="SignalP"/>
    </source>
</evidence>
<dbReference type="InterPro" id="IPR052738">
    <property type="entry name" value="ABC-Tungstate_binding"/>
</dbReference>
<dbReference type="AlphaFoldDB" id="A0A1I5SSN1"/>
<dbReference type="Pfam" id="PF12849">
    <property type="entry name" value="PBP_like_2"/>
    <property type="match status" value="1"/>
</dbReference>
<dbReference type="OrthoDB" id="186379at2"/>
<feature type="domain" description="PBP" evidence="2">
    <location>
        <begin position="25"/>
        <end position="229"/>
    </location>
</feature>
<accession>A0A1I5SSN1</accession>
<keyword evidence="1" id="KW-0732">Signal</keyword>
<feature type="signal peptide" evidence="1">
    <location>
        <begin position="1"/>
        <end position="20"/>
    </location>
</feature>
<sequence length="265" mass="30324">MKRYAMLLLMLAVLFTGCQRLKPATTLKIATTTSIYDSGFLDFVFPSFEDDYGIKLNFISVGSGQAVKMFKNKDVDGIIIHERSFLDELLQEKYINGYTPLVYNHFMLVGPKDARNLFEDAGSIQEAFLIIKNNNLPFVSRADNSATYIRELEIWDLAGTQPDFDGYIKSGQGMGMSLNLANEKRAFILTDEATFYKMKDKLDSLDVIYQGPDEEVLMNVYYFALSSAREEAPIFEKFFKGNKFRALVEGFNQKYFKNPVYKLCE</sequence>
<evidence type="ECO:0000313" key="4">
    <source>
        <dbReference type="Proteomes" id="UP000198577"/>
    </source>
</evidence>
<keyword evidence="4" id="KW-1185">Reference proteome</keyword>
<reference evidence="3 4" key="1">
    <citation type="submission" date="2016-10" db="EMBL/GenBank/DDBJ databases">
        <authorList>
            <person name="de Groot N.N."/>
        </authorList>
    </citation>
    <scope>NUCLEOTIDE SEQUENCE [LARGE SCALE GENOMIC DNA]</scope>
    <source>
        <strain evidence="3 4">DSM 20678</strain>
    </source>
</reference>
<dbReference type="Proteomes" id="UP000198577">
    <property type="component" value="Unassembled WGS sequence"/>
</dbReference>
<dbReference type="Gene3D" id="3.40.190.10">
    <property type="entry name" value="Periplasmic binding protein-like II"/>
    <property type="match status" value="2"/>
</dbReference>
<dbReference type="PROSITE" id="PS51257">
    <property type="entry name" value="PROKAR_LIPOPROTEIN"/>
    <property type="match status" value="1"/>
</dbReference>
<feature type="chain" id="PRO_5038749006" evidence="1">
    <location>
        <begin position="21"/>
        <end position="265"/>
    </location>
</feature>